<evidence type="ECO:0000259" key="2">
    <source>
        <dbReference type="Pfam" id="PF00586"/>
    </source>
</evidence>
<feature type="binding site" evidence="1">
    <location>
        <position position="158"/>
    </location>
    <ligand>
        <name>ATP</name>
        <dbReference type="ChEBI" id="CHEBI:30616"/>
    </ligand>
</feature>
<dbReference type="SUPFAM" id="SSF55326">
    <property type="entry name" value="PurM N-terminal domain-like"/>
    <property type="match status" value="1"/>
</dbReference>
<dbReference type="PANTHER" id="PTHR30270:SF0">
    <property type="entry name" value="THIAMINE-MONOPHOSPHATE KINASE"/>
    <property type="match status" value="1"/>
</dbReference>
<keyword evidence="1" id="KW-0784">Thiamine biosynthesis</keyword>
<dbReference type="Gene3D" id="3.30.1330.10">
    <property type="entry name" value="PurM-like, N-terminal domain"/>
    <property type="match status" value="1"/>
</dbReference>
<feature type="binding site" evidence="1">
    <location>
        <position position="32"/>
    </location>
    <ligand>
        <name>Mg(2+)</name>
        <dbReference type="ChEBI" id="CHEBI:18420"/>
        <label>4</label>
    </ligand>
</feature>
<feature type="binding site" evidence="1">
    <location>
        <position position="55"/>
    </location>
    <ligand>
        <name>Mg(2+)</name>
        <dbReference type="ChEBI" id="CHEBI:18420"/>
        <label>1</label>
    </ligand>
</feature>
<dbReference type="HAMAP" id="MF_02128">
    <property type="entry name" value="TMP_kinase"/>
    <property type="match status" value="1"/>
</dbReference>
<evidence type="ECO:0000259" key="3">
    <source>
        <dbReference type="Pfam" id="PF02769"/>
    </source>
</evidence>
<dbReference type="GO" id="GO:0009030">
    <property type="term" value="F:thiamine-phosphate kinase activity"/>
    <property type="evidence" value="ECO:0007669"/>
    <property type="project" value="UniProtKB-UniRule"/>
</dbReference>
<dbReference type="AlphaFoldDB" id="A0A1F4PYV7"/>
<keyword evidence="1" id="KW-0067">ATP-binding</keyword>
<proteinExistence type="inferred from homology"/>
<dbReference type="NCBIfam" id="TIGR01379">
    <property type="entry name" value="thiL"/>
    <property type="match status" value="1"/>
</dbReference>
<feature type="domain" description="PurM-like N-terminal" evidence="2">
    <location>
        <begin position="30"/>
        <end position="150"/>
    </location>
</feature>
<keyword evidence="1" id="KW-0479">Metal-binding</keyword>
<feature type="binding site" evidence="1">
    <location>
        <begin position="132"/>
        <end position="133"/>
    </location>
    <ligand>
        <name>ATP</name>
        <dbReference type="ChEBI" id="CHEBI:30616"/>
    </ligand>
</feature>
<organism evidence="4 5">
    <name type="scientific">candidate division WOR-1 bacterium RIFCSPHIGHO2_01_FULL_53_15</name>
    <dbReference type="NCBI Taxonomy" id="1802564"/>
    <lineage>
        <taxon>Bacteria</taxon>
        <taxon>Bacillati</taxon>
        <taxon>Saganbacteria</taxon>
    </lineage>
</organism>
<dbReference type="GO" id="GO:0009228">
    <property type="term" value="P:thiamine biosynthetic process"/>
    <property type="evidence" value="ECO:0007669"/>
    <property type="project" value="UniProtKB-KW"/>
</dbReference>
<comment type="miscellaneous">
    <text evidence="1">Reaction mechanism of ThiL seems to utilize a direct, inline transfer of the gamma-phosphate of ATP to TMP rather than a phosphorylated enzyme intermediate.</text>
</comment>
<comment type="caution">
    <text evidence="4">The sequence shown here is derived from an EMBL/GenBank/DDBJ whole genome shotgun (WGS) entry which is preliminary data.</text>
</comment>
<feature type="binding site" evidence="1">
    <location>
        <position position="133"/>
    </location>
    <ligand>
        <name>Mg(2+)</name>
        <dbReference type="ChEBI" id="CHEBI:18420"/>
        <label>1</label>
    </ligand>
</feature>
<dbReference type="PANTHER" id="PTHR30270">
    <property type="entry name" value="THIAMINE-MONOPHOSPHATE KINASE"/>
    <property type="match status" value="1"/>
</dbReference>
<sequence length="310" mass="33341">MKLSQLGEFGLIDRIARREARRPETVVGIGDDAAVLRISGYPGNRVSGKCLLITTDTLVENVDFKRKGLSFFHLGRKALLANISDIAAMGGFPTHALVTLGLPKNTDVSAVDEIYRGIDSLAKKHKIDIIGGDTTDSAVMFIAIALLGEVEKDNLLLRSTAKVGDLICVTGMFGGAAAENYELRTPNSELRTQEARKIAKSHIASAMIDSSDGLARSVIEICRASKVGARIWEGKIPIARGATLDQALYGGEEYELVFTVPADKLAILKKLKMGISIVGEIFGQKPEVLLVTGSGEIKTLKSGGYEHFKK</sequence>
<evidence type="ECO:0000256" key="1">
    <source>
        <dbReference type="HAMAP-Rule" id="MF_02128"/>
    </source>
</evidence>
<feature type="binding site" evidence="1">
    <location>
        <position position="32"/>
    </location>
    <ligand>
        <name>Mg(2+)</name>
        <dbReference type="ChEBI" id="CHEBI:18420"/>
        <label>3</label>
    </ligand>
</feature>
<dbReference type="InterPro" id="IPR016188">
    <property type="entry name" value="PurM-like_N"/>
</dbReference>
<feature type="binding site" evidence="1">
    <location>
        <position position="63"/>
    </location>
    <ligand>
        <name>substrate</name>
    </ligand>
</feature>
<feature type="domain" description="PurM-like C-terminal" evidence="3">
    <location>
        <begin position="190"/>
        <end position="286"/>
    </location>
</feature>
<feature type="binding site" evidence="1">
    <location>
        <position position="211"/>
    </location>
    <ligand>
        <name>ATP</name>
        <dbReference type="ChEBI" id="CHEBI:30616"/>
    </ligand>
</feature>
<keyword evidence="1" id="KW-0808">Transferase</keyword>
<evidence type="ECO:0000313" key="5">
    <source>
        <dbReference type="Proteomes" id="UP000178724"/>
    </source>
</evidence>
<gene>
    <name evidence="1" type="primary">thiL</name>
    <name evidence="4" type="ORF">A2625_02140</name>
</gene>
<feature type="binding site" evidence="1">
    <location>
        <position position="56"/>
    </location>
    <ligand>
        <name>Mg(2+)</name>
        <dbReference type="ChEBI" id="CHEBI:18420"/>
        <label>2</label>
    </ligand>
</feature>
<dbReference type="GO" id="GO:0009229">
    <property type="term" value="P:thiamine diphosphate biosynthetic process"/>
    <property type="evidence" value="ECO:0007669"/>
    <property type="project" value="UniProtKB-UniRule"/>
</dbReference>
<dbReference type="InterPro" id="IPR036921">
    <property type="entry name" value="PurM-like_N_sf"/>
</dbReference>
<feature type="binding site" evidence="1">
    <location>
        <position position="54"/>
    </location>
    <ligand>
        <name>Mg(2+)</name>
        <dbReference type="ChEBI" id="CHEBI:18420"/>
        <label>4</label>
    </ligand>
</feature>
<feature type="binding site" evidence="1">
    <location>
        <position position="85"/>
    </location>
    <ligand>
        <name>Mg(2+)</name>
        <dbReference type="ChEBI" id="CHEBI:18420"/>
        <label>2</label>
    </ligand>
</feature>
<dbReference type="GO" id="GO:0000287">
    <property type="term" value="F:magnesium ion binding"/>
    <property type="evidence" value="ECO:0007669"/>
    <property type="project" value="UniProtKB-UniRule"/>
</dbReference>
<accession>A0A1F4PYV7</accession>
<dbReference type="PIRSF" id="PIRSF005303">
    <property type="entry name" value="Thiam_monoph_kin"/>
    <property type="match status" value="1"/>
</dbReference>
<keyword evidence="1" id="KW-0460">Magnesium</keyword>
<dbReference type="GO" id="GO:0005524">
    <property type="term" value="F:ATP binding"/>
    <property type="evidence" value="ECO:0007669"/>
    <property type="project" value="UniProtKB-UniRule"/>
</dbReference>
<dbReference type="EMBL" id="METM01000033">
    <property type="protein sequence ID" value="OGB88827.1"/>
    <property type="molecule type" value="Genomic_DNA"/>
</dbReference>
<comment type="similarity">
    <text evidence="1">Belongs to the thiamine-monophosphate kinase family.</text>
</comment>
<evidence type="ECO:0000313" key="4">
    <source>
        <dbReference type="EMBL" id="OGB88827.1"/>
    </source>
</evidence>
<dbReference type="CDD" id="cd02194">
    <property type="entry name" value="ThiL"/>
    <property type="match status" value="1"/>
</dbReference>
<comment type="function">
    <text evidence="1">Catalyzes the ATP-dependent phosphorylation of thiamine-monophosphate (TMP) to form thiamine-pyrophosphate (TPP), the active form of vitamin B1.</text>
</comment>
<dbReference type="InterPro" id="IPR036676">
    <property type="entry name" value="PurM-like_C_sf"/>
</dbReference>
<dbReference type="Proteomes" id="UP000178724">
    <property type="component" value="Unassembled WGS sequence"/>
</dbReference>
<feature type="binding site" evidence="1">
    <location>
        <position position="115"/>
    </location>
    <ligand>
        <name>ATP</name>
        <dbReference type="ChEBI" id="CHEBI:30616"/>
    </ligand>
</feature>
<comment type="pathway">
    <text evidence="1">Cofactor biosynthesis; thiamine diphosphate biosynthesis; thiamine diphosphate from thiamine phosphate: step 1/1.</text>
</comment>
<comment type="catalytic activity">
    <reaction evidence="1">
        <text>thiamine phosphate + ATP = thiamine diphosphate + ADP</text>
        <dbReference type="Rhea" id="RHEA:15913"/>
        <dbReference type="ChEBI" id="CHEBI:30616"/>
        <dbReference type="ChEBI" id="CHEBI:37575"/>
        <dbReference type="ChEBI" id="CHEBI:58937"/>
        <dbReference type="ChEBI" id="CHEBI:456216"/>
        <dbReference type="EC" id="2.7.4.16"/>
    </reaction>
</comment>
<feature type="binding site" evidence="1">
    <location>
        <position position="85"/>
    </location>
    <ligand>
        <name>Mg(2+)</name>
        <dbReference type="ChEBI" id="CHEBI:18420"/>
        <label>3</label>
    </ligand>
</feature>
<dbReference type="Gene3D" id="3.90.650.10">
    <property type="entry name" value="PurM-like C-terminal domain"/>
    <property type="match status" value="1"/>
</dbReference>
<dbReference type="Pfam" id="PF02769">
    <property type="entry name" value="AIRS_C"/>
    <property type="match status" value="1"/>
</dbReference>
<dbReference type="SUPFAM" id="SSF56042">
    <property type="entry name" value="PurM C-terminal domain-like"/>
    <property type="match status" value="1"/>
</dbReference>
<keyword evidence="1 4" id="KW-0418">Kinase</keyword>
<name>A0A1F4PYV7_UNCSA</name>
<reference evidence="4 5" key="1">
    <citation type="journal article" date="2016" name="Nat. Commun.">
        <title>Thousands of microbial genomes shed light on interconnected biogeochemical processes in an aquifer system.</title>
        <authorList>
            <person name="Anantharaman K."/>
            <person name="Brown C.T."/>
            <person name="Hug L.A."/>
            <person name="Sharon I."/>
            <person name="Castelle C.J."/>
            <person name="Probst A.J."/>
            <person name="Thomas B.C."/>
            <person name="Singh A."/>
            <person name="Wilkins M.J."/>
            <person name="Karaoz U."/>
            <person name="Brodie E.L."/>
            <person name="Williams K.H."/>
            <person name="Hubbard S.S."/>
            <person name="Banfield J.F."/>
        </authorList>
    </citation>
    <scope>NUCLEOTIDE SEQUENCE [LARGE SCALE GENOMIC DNA]</scope>
</reference>
<feature type="binding site" evidence="1">
    <location>
        <position position="212"/>
    </location>
    <ligand>
        <name>Mg(2+)</name>
        <dbReference type="ChEBI" id="CHEBI:18420"/>
        <label>5</label>
    </ligand>
</feature>
<dbReference type="EC" id="2.7.4.16" evidence="1"/>
<dbReference type="InterPro" id="IPR006283">
    <property type="entry name" value="ThiL-like"/>
</dbReference>
<protein>
    <recommendedName>
        <fullName evidence="1">Thiamine-monophosphate kinase</fullName>
        <shortName evidence="1">TMP kinase</shortName>
        <shortName evidence="1">Thiamine-phosphate kinase</shortName>
        <ecNumber evidence="1">2.7.4.16</ecNumber>
    </recommendedName>
</protein>
<feature type="binding site" evidence="1">
    <location>
        <position position="252"/>
    </location>
    <ligand>
        <name>substrate</name>
    </ligand>
</feature>
<dbReference type="Pfam" id="PF00586">
    <property type="entry name" value="AIRS"/>
    <property type="match status" value="1"/>
</dbReference>
<feature type="binding site" evidence="1">
    <location>
        <position position="56"/>
    </location>
    <ligand>
        <name>Mg(2+)</name>
        <dbReference type="ChEBI" id="CHEBI:18420"/>
        <label>1</label>
    </ligand>
</feature>
<keyword evidence="1" id="KW-0547">Nucleotide-binding</keyword>
<dbReference type="InterPro" id="IPR010918">
    <property type="entry name" value="PurM-like_C_dom"/>
</dbReference>
<feature type="binding site" evidence="1">
    <location>
        <position position="85"/>
    </location>
    <ligand>
        <name>Mg(2+)</name>
        <dbReference type="ChEBI" id="CHEBI:18420"/>
        <label>4</label>
    </ligand>
</feature>
<feature type="binding site" evidence="1">
    <location>
        <position position="209"/>
    </location>
    <ligand>
        <name>Mg(2+)</name>
        <dbReference type="ChEBI" id="CHEBI:18420"/>
        <label>3</label>
    </ligand>
</feature>
<dbReference type="UniPathway" id="UPA00060">
    <property type="reaction ID" value="UER00142"/>
</dbReference>
<feature type="binding site" evidence="1">
    <location>
        <position position="305"/>
    </location>
    <ligand>
        <name>substrate</name>
    </ligand>
</feature>